<keyword evidence="6 8" id="KW-0472">Membrane</keyword>
<keyword evidence="7" id="KW-0479">Metal-binding</keyword>
<evidence type="ECO:0000256" key="2">
    <source>
        <dbReference type="ARBA" id="ARBA00022475"/>
    </source>
</evidence>
<feature type="transmembrane region" description="Helical" evidence="8">
    <location>
        <begin position="358"/>
        <end position="375"/>
    </location>
</feature>
<dbReference type="Proteomes" id="UP000334019">
    <property type="component" value="Chromosome"/>
</dbReference>
<evidence type="ECO:0000313" key="9">
    <source>
        <dbReference type="EMBL" id="QGG94594.1"/>
    </source>
</evidence>
<feature type="transmembrane region" description="Helical" evidence="8">
    <location>
        <begin position="276"/>
        <end position="298"/>
    </location>
</feature>
<comment type="subcellular location">
    <subcellularLocation>
        <location evidence="1">Cell membrane</location>
        <topology evidence="1">Multi-pass membrane protein</topology>
    </subcellularLocation>
</comment>
<feature type="binding site" evidence="7">
    <location>
        <position position="246"/>
    </location>
    <ligand>
        <name>Mg(2+)</name>
        <dbReference type="ChEBI" id="CHEBI:18420"/>
    </ligand>
</feature>
<comment type="cofactor">
    <cofactor evidence="7">
        <name>Mg(2+)</name>
        <dbReference type="ChEBI" id="CHEBI:18420"/>
    </cofactor>
</comment>
<dbReference type="GO" id="GO:0016780">
    <property type="term" value="F:phosphotransferase activity, for other substituted phosphate groups"/>
    <property type="evidence" value="ECO:0007669"/>
    <property type="project" value="InterPro"/>
</dbReference>
<evidence type="ECO:0000256" key="3">
    <source>
        <dbReference type="ARBA" id="ARBA00022679"/>
    </source>
</evidence>
<organism evidence="9 10">
    <name type="scientific">Actinomarinicola tropica</name>
    <dbReference type="NCBI Taxonomy" id="2789776"/>
    <lineage>
        <taxon>Bacteria</taxon>
        <taxon>Bacillati</taxon>
        <taxon>Actinomycetota</taxon>
        <taxon>Acidimicrobiia</taxon>
        <taxon>Acidimicrobiales</taxon>
        <taxon>Iamiaceae</taxon>
        <taxon>Actinomarinicola</taxon>
    </lineage>
</organism>
<dbReference type="GO" id="GO:0009103">
    <property type="term" value="P:lipopolysaccharide biosynthetic process"/>
    <property type="evidence" value="ECO:0007669"/>
    <property type="project" value="TreeGrafter"/>
</dbReference>
<dbReference type="AlphaFoldDB" id="A0A5Q2RG20"/>
<feature type="transmembrane region" description="Helical" evidence="8">
    <location>
        <begin position="187"/>
        <end position="205"/>
    </location>
</feature>
<dbReference type="KEGG" id="atq:GH723_05445"/>
<feature type="transmembrane region" description="Helical" evidence="8">
    <location>
        <begin position="333"/>
        <end position="352"/>
    </location>
</feature>
<feature type="transmembrane region" description="Helical" evidence="8">
    <location>
        <begin position="83"/>
        <end position="102"/>
    </location>
</feature>
<evidence type="ECO:0000256" key="8">
    <source>
        <dbReference type="SAM" id="Phobius"/>
    </source>
</evidence>
<dbReference type="GO" id="GO:0044038">
    <property type="term" value="P:cell wall macromolecule biosynthetic process"/>
    <property type="evidence" value="ECO:0007669"/>
    <property type="project" value="TreeGrafter"/>
</dbReference>
<gene>
    <name evidence="9" type="ORF">GH723_05445</name>
</gene>
<dbReference type="Pfam" id="PF00953">
    <property type="entry name" value="Glycos_transf_4"/>
    <property type="match status" value="1"/>
</dbReference>
<dbReference type="InterPro" id="IPR000715">
    <property type="entry name" value="Glycosyl_transferase_4"/>
</dbReference>
<dbReference type="GO" id="GO:0005886">
    <property type="term" value="C:plasma membrane"/>
    <property type="evidence" value="ECO:0007669"/>
    <property type="project" value="UniProtKB-SubCell"/>
</dbReference>
<feature type="transmembrane region" description="Helical" evidence="8">
    <location>
        <begin position="162"/>
        <end position="180"/>
    </location>
</feature>
<keyword evidence="3 9" id="KW-0808">Transferase</keyword>
<evidence type="ECO:0000313" key="10">
    <source>
        <dbReference type="Proteomes" id="UP000334019"/>
    </source>
</evidence>
<dbReference type="PANTHER" id="PTHR22926:SF3">
    <property type="entry name" value="UNDECAPRENYL-PHOSPHATE ALPHA-N-ACETYLGLUCOSAMINYL 1-PHOSPHATE TRANSFERASE"/>
    <property type="match status" value="1"/>
</dbReference>
<evidence type="ECO:0000256" key="1">
    <source>
        <dbReference type="ARBA" id="ARBA00004651"/>
    </source>
</evidence>
<dbReference type="EMBL" id="CP045851">
    <property type="protein sequence ID" value="QGG94594.1"/>
    <property type="molecule type" value="Genomic_DNA"/>
</dbReference>
<feature type="transmembrane region" description="Helical" evidence="8">
    <location>
        <begin position="123"/>
        <end position="142"/>
    </location>
</feature>
<proteinExistence type="predicted"/>
<evidence type="ECO:0000256" key="7">
    <source>
        <dbReference type="PIRSR" id="PIRSR600715-1"/>
    </source>
</evidence>
<keyword evidence="10" id="KW-1185">Reference proteome</keyword>
<sequence length="390" mass="40483">MTGWGPYGVVLAATALTTLVATGVWRWFAVRRRLVVPPDERKVHAVPTATLGGIGMLVGFGVGLLVAWGTGDFAEVFGASTEPLGVALAVVVIHGVGAIDEVRKSMGSPSYLHDGLSAPAKMAGMVLAGSILSIAGVTVLHFRVPFGESLGFGDLLVLSPDLSALVTVLWVLGMANAINFIDGLDGLAAGIVAIASGAFFLYADLLSDEGLIDGTNIGPLLAVIVLGMCVGFLPWNVHPAKIFMGDNGALMLGLLMAAATISVGGRSSDPFSGQTFFFYAPLFIPLVILGVPIVDTAASIIRRALRGSSPAAADKDHLHHRLMRLGHGQWRSVVILWLWTALLSGVVLYPAYTGEGNAVVPFGVAALGLALYTLFHPGVRAARAAAADDD</sequence>
<keyword evidence="5 8" id="KW-1133">Transmembrane helix</keyword>
<feature type="transmembrane region" description="Helical" evidence="8">
    <location>
        <begin position="247"/>
        <end position="264"/>
    </location>
</feature>
<dbReference type="PANTHER" id="PTHR22926">
    <property type="entry name" value="PHOSPHO-N-ACETYLMURAMOYL-PENTAPEPTIDE-TRANSFERASE"/>
    <property type="match status" value="1"/>
</dbReference>
<name>A0A5Q2RG20_9ACTN</name>
<feature type="transmembrane region" description="Helical" evidence="8">
    <location>
        <begin position="6"/>
        <end position="28"/>
    </location>
</feature>
<dbReference type="InterPro" id="IPR018480">
    <property type="entry name" value="PNAcMuramoyl-5peptid_Trfase_CS"/>
</dbReference>
<dbReference type="GO" id="GO:0071555">
    <property type="term" value="P:cell wall organization"/>
    <property type="evidence" value="ECO:0007669"/>
    <property type="project" value="TreeGrafter"/>
</dbReference>
<evidence type="ECO:0000256" key="6">
    <source>
        <dbReference type="ARBA" id="ARBA00023136"/>
    </source>
</evidence>
<dbReference type="GO" id="GO:0046872">
    <property type="term" value="F:metal ion binding"/>
    <property type="evidence" value="ECO:0007669"/>
    <property type="project" value="UniProtKB-KW"/>
</dbReference>
<protein>
    <submittedName>
        <fullName evidence="9">Undecaprenyl/decaprenyl-phosphate alpha-N-acetylglucosaminyl 1-phosphate transferase</fullName>
    </submittedName>
</protein>
<keyword evidence="4 8" id="KW-0812">Transmembrane</keyword>
<feature type="binding site" evidence="7">
    <location>
        <position position="179"/>
    </location>
    <ligand>
        <name>Mg(2+)</name>
        <dbReference type="ChEBI" id="CHEBI:18420"/>
    </ligand>
</feature>
<keyword evidence="7" id="KW-0460">Magnesium</keyword>
<dbReference type="PROSITE" id="PS01348">
    <property type="entry name" value="MRAY_2"/>
    <property type="match status" value="1"/>
</dbReference>
<accession>A0A5Q2RG20</accession>
<feature type="transmembrane region" description="Helical" evidence="8">
    <location>
        <begin position="49"/>
        <end position="71"/>
    </location>
</feature>
<dbReference type="CDD" id="cd06853">
    <property type="entry name" value="GT_WecA_like"/>
    <property type="match status" value="1"/>
</dbReference>
<feature type="transmembrane region" description="Helical" evidence="8">
    <location>
        <begin position="217"/>
        <end position="235"/>
    </location>
</feature>
<reference evidence="9 10" key="1">
    <citation type="submission" date="2019-11" db="EMBL/GenBank/DDBJ databases">
        <authorList>
            <person name="He Y."/>
        </authorList>
    </citation>
    <scope>NUCLEOTIDE SEQUENCE [LARGE SCALE GENOMIC DNA]</scope>
    <source>
        <strain evidence="9 10">SCSIO 58843</strain>
    </source>
</reference>
<evidence type="ECO:0000256" key="5">
    <source>
        <dbReference type="ARBA" id="ARBA00022989"/>
    </source>
</evidence>
<dbReference type="RefSeq" id="WP_153758700.1">
    <property type="nucleotide sequence ID" value="NZ_CP045851.1"/>
</dbReference>
<evidence type="ECO:0000256" key="4">
    <source>
        <dbReference type="ARBA" id="ARBA00022692"/>
    </source>
</evidence>
<keyword evidence="2" id="KW-1003">Cell membrane</keyword>